<dbReference type="OrthoDB" id="2471920at2759"/>
<dbReference type="AlphaFoldDB" id="A0A015N8L5"/>
<gene>
    <name evidence="1" type="ORF">RirG_041110</name>
</gene>
<organism evidence="1 2">
    <name type="scientific">Rhizophagus irregularis (strain DAOM 197198w)</name>
    <name type="common">Glomus intraradices</name>
    <dbReference type="NCBI Taxonomy" id="1432141"/>
    <lineage>
        <taxon>Eukaryota</taxon>
        <taxon>Fungi</taxon>
        <taxon>Fungi incertae sedis</taxon>
        <taxon>Mucoromycota</taxon>
        <taxon>Glomeromycotina</taxon>
        <taxon>Glomeromycetes</taxon>
        <taxon>Glomerales</taxon>
        <taxon>Glomeraceae</taxon>
        <taxon>Rhizophagus</taxon>
    </lineage>
</organism>
<evidence type="ECO:0000313" key="2">
    <source>
        <dbReference type="Proteomes" id="UP000022910"/>
    </source>
</evidence>
<dbReference type="HOGENOM" id="CLU_018736_0_0_1"/>
<reference evidence="1 2" key="1">
    <citation type="submission" date="2014-02" db="EMBL/GenBank/DDBJ databases">
        <title>Single nucleus genome sequencing reveals high similarity among nuclei of an endomycorrhizal fungus.</title>
        <authorList>
            <person name="Lin K."/>
            <person name="Geurts R."/>
            <person name="Zhang Z."/>
            <person name="Limpens E."/>
            <person name="Saunders D.G."/>
            <person name="Mu D."/>
            <person name="Pang E."/>
            <person name="Cao H."/>
            <person name="Cha H."/>
            <person name="Lin T."/>
            <person name="Zhou Q."/>
            <person name="Shang Y."/>
            <person name="Li Y."/>
            <person name="Ivanov S."/>
            <person name="Sharma T."/>
            <person name="Velzen R.V."/>
            <person name="Ruijter N.D."/>
            <person name="Aanen D.K."/>
            <person name="Win J."/>
            <person name="Kamoun S."/>
            <person name="Bisseling T."/>
            <person name="Huang S."/>
        </authorList>
    </citation>
    <scope>NUCLEOTIDE SEQUENCE [LARGE SCALE GENOMIC DNA]</scope>
    <source>
        <strain evidence="2">DAOM197198w</strain>
    </source>
</reference>
<proteinExistence type="predicted"/>
<comment type="caution">
    <text evidence="1">The sequence shown here is derived from an EMBL/GenBank/DDBJ whole genome shotgun (WGS) entry which is preliminary data.</text>
</comment>
<evidence type="ECO:0000313" key="1">
    <source>
        <dbReference type="EMBL" id="EXX75528.1"/>
    </source>
</evidence>
<protein>
    <submittedName>
        <fullName evidence="1">Uncharacterized protein</fullName>
    </submittedName>
</protein>
<sequence>MPSSLPNCIIYDKDIYGVKDLYSLQLESLSKNIMYMANGNEIVRAIFKIQMEQLQQEVWTPLCFAEKVSQVKFSTKRFVGDALIILDSKNFHLCDHENYNDLFRNHRIKGGYILIEDVLDEEFKFYKIESKNVGLALRIEPKWFKILRDRITINGILERELCNEMLIKRKRIDDTKKIRSSEDMSDKSRKETNKEVITWRDSMSNNNIYSIRSKKSRHHYYDEIGKHMIEYDKLQENNDVSNSPFLINCKGCDYNIRRKKDRSSECYIYIEKDLATTISGRWEKDNEDVKYIKPYMTLENIDKRNVSVQRTSNINKENLIINNMVIDKDKNELRANAKLWLNNVIEETGIYENLNNFIDRDFFDFTNKEIFLQIGAIIQKGPDLNLDGFFGIEIFAKNSMEEKFSIEGKVRNTRNERKIYAIGIITALMIIPDNVIVDLRTDDKILKWLIDYSNIGSNRRELDDPCYIFLNCINIVLELKNIRLLINEKKANDMMVMKSVKLPALKQELIRCKNSIKEVVLKYSNIAVDEYALRWNYNLIEGAYRKCFKEISNNINRIDLILMDYVKDCFVECNGANVMIDWKETFRLINNEITTSRNVMSRLDASIRSFRVKNFLKILPTYEILYERKVWGIQNTKCPRCIVEIETWEHIWSCGNNGSYTESKLFNDSIEEICDNVMIDEDANEIKEFKENLVDISTGRSNIMILNNMIREITRGIINEKWMHVCKNNSFKIILRNIFDLYLTKIQEHIWKERCNETTELEKQMGIFKDLKRKKRDARRIRKLIQQN</sequence>
<dbReference type="Proteomes" id="UP000022910">
    <property type="component" value="Unassembled WGS sequence"/>
</dbReference>
<dbReference type="EMBL" id="JEMT01012402">
    <property type="protein sequence ID" value="EXX75528.1"/>
    <property type="molecule type" value="Genomic_DNA"/>
</dbReference>
<accession>A0A015N8L5</accession>
<name>A0A015N8L5_RHIIW</name>
<keyword evidence="2" id="KW-1185">Reference proteome</keyword>